<evidence type="ECO:0000313" key="2">
    <source>
        <dbReference type="WBParaSite" id="ALUE_0000791901-mRNA-1"/>
    </source>
</evidence>
<protein>
    <submittedName>
        <fullName evidence="2">F-box domain-containing protein</fullName>
    </submittedName>
</protein>
<evidence type="ECO:0000313" key="1">
    <source>
        <dbReference type="Proteomes" id="UP000036681"/>
    </source>
</evidence>
<dbReference type="WBParaSite" id="ALUE_0000791901-mRNA-1">
    <property type="protein sequence ID" value="ALUE_0000791901-mRNA-1"/>
    <property type="gene ID" value="ALUE_0000791901"/>
</dbReference>
<reference evidence="2" key="1">
    <citation type="submission" date="2017-02" db="UniProtKB">
        <authorList>
            <consortium name="WormBaseParasite"/>
        </authorList>
    </citation>
    <scope>IDENTIFICATION</scope>
</reference>
<sequence length="83" mass="9451">MATIVDSLPDVILAIMGLLGLIRVRRCSNAFAAAASLFGVEEAELYRQVELFIVDRWEELFAALDVYGRGRQYFGLFFYTSFF</sequence>
<keyword evidence="1" id="KW-1185">Reference proteome</keyword>
<dbReference type="Proteomes" id="UP000036681">
    <property type="component" value="Unplaced"/>
</dbReference>
<proteinExistence type="predicted"/>
<dbReference type="AlphaFoldDB" id="A0A0M3HXA2"/>
<accession>A0A0M3HXA2</accession>
<name>A0A0M3HXA2_ASCLU</name>
<organism evidence="1 2">
    <name type="scientific">Ascaris lumbricoides</name>
    <name type="common">Giant roundworm</name>
    <dbReference type="NCBI Taxonomy" id="6252"/>
    <lineage>
        <taxon>Eukaryota</taxon>
        <taxon>Metazoa</taxon>
        <taxon>Ecdysozoa</taxon>
        <taxon>Nematoda</taxon>
        <taxon>Chromadorea</taxon>
        <taxon>Rhabditida</taxon>
        <taxon>Spirurina</taxon>
        <taxon>Ascaridomorpha</taxon>
        <taxon>Ascaridoidea</taxon>
        <taxon>Ascarididae</taxon>
        <taxon>Ascaris</taxon>
    </lineage>
</organism>